<proteinExistence type="predicted"/>
<evidence type="ECO:0000313" key="3">
    <source>
        <dbReference type="Proteomes" id="UP000799539"/>
    </source>
</evidence>
<accession>A0A6A6F071</accession>
<keyword evidence="3" id="KW-1185">Reference proteome</keyword>
<dbReference type="AlphaFoldDB" id="A0A6A6F071"/>
<evidence type="ECO:0000313" key="2">
    <source>
        <dbReference type="EMBL" id="KAF2206589.1"/>
    </source>
</evidence>
<sequence>MASHFVLSRFLPRSLLPTPLCHAHTHHHGSDIRRLETAEVAEMAETAPAAAAATTAATALPPPPHTSPPAPPPRTKATNFHRRLVLAVFWRRRLFVCRFSAGDREVGGVGVRFGQFTVAAISLSAESRSIHATKYHSKGHIDNSDVAETHAISYALSWAIANAELPCLEFVIRTDCLKDLFSLVRLHNAARYTEGLVGYGYEFEEAIIWKLERLNQLGKAVRFERIKAHREEGRHDAEGDRIADWWSDQNAVHVDEGIWP</sequence>
<feature type="compositionally biased region" description="Pro residues" evidence="1">
    <location>
        <begin position="60"/>
        <end position="74"/>
    </location>
</feature>
<dbReference type="OrthoDB" id="3647435at2759"/>
<name>A0A6A6F071_9PEZI</name>
<dbReference type="EMBL" id="ML992717">
    <property type="protein sequence ID" value="KAF2206589.1"/>
    <property type="molecule type" value="Genomic_DNA"/>
</dbReference>
<organism evidence="2 3">
    <name type="scientific">Cercospora zeae-maydis SCOH1-5</name>
    <dbReference type="NCBI Taxonomy" id="717836"/>
    <lineage>
        <taxon>Eukaryota</taxon>
        <taxon>Fungi</taxon>
        <taxon>Dikarya</taxon>
        <taxon>Ascomycota</taxon>
        <taxon>Pezizomycotina</taxon>
        <taxon>Dothideomycetes</taxon>
        <taxon>Dothideomycetidae</taxon>
        <taxon>Mycosphaerellales</taxon>
        <taxon>Mycosphaerellaceae</taxon>
        <taxon>Cercospora</taxon>
    </lineage>
</organism>
<feature type="compositionally biased region" description="Low complexity" evidence="1">
    <location>
        <begin position="46"/>
        <end position="59"/>
    </location>
</feature>
<gene>
    <name evidence="2" type="ORF">CERZMDRAFT_89206</name>
</gene>
<protein>
    <submittedName>
        <fullName evidence="2">Uncharacterized protein</fullName>
    </submittedName>
</protein>
<evidence type="ECO:0000256" key="1">
    <source>
        <dbReference type="SAM" id="MobiDB-lite"/>
    </source>
</evidence>
<feature type="region of interest" description="Disordered" evidence="1">
    <location>
        <begin position="46"/>
        <end position="76"/>
    </location>
</feature>
<dbReference type="Proteomes" id="UP000799539">
    <property type="component" value="Unassembled WGS sequence"/>
</dbReference>
<reference evidence="2" key="1">
    <citation type="journal article" date="2020" name="Stud. Mycol.">
        <title>101 Dothideomycetes genomes: a test case for predicting lifestyles and emergence of pathogens.</title>
        <authorList>
            <person name="Haridas S."/>
            <person name="Albert R."/>
            <person name="Binder M."/>
            <person name="Bloem J."/>
            <person name="Labutti K."/>
            <person name="Salamov A."/>
            <person name="Andreopoulos B."/>
            <person name="Baker S."/>
            <person name="Barry K."/>
            <person name="Bills G."/>
            <person name="Bluhm B."/>
            <person name="Cannon C."/>
            <person name="Castanera R."/>
            <person name="Culley D."/>
            <person name="Daum C."/>
            <person name="Ezra D."/>
            <person name="Gonzalez J."/>
            <person name="Henrissat B."/>
            <person name="Kuo A."/>
            <person name="Liang C."/>
            <person name="Lipzen A."/>
            <person name="Lutzoni F."/>
            <person name="Magnuson J."/>
            <person name="Mondo S."/>
            <person name="Nolan M."/>
            <person name="Ohm R."/>
            <person name="Pangilinan J."/>
            <person name="Park H.-J."/>
            <person name="Ramirez L."/>
            <person name="Alfaro M."/>
            <person name="Sun H."/>
            <person name="Tritt A."/>
            <person name="Yoshinaga Y."/>
            <person name="Zwiers L.-H."/>
            <person name="Turgeon B."/>
            <person name="Goodwin S."/>
            <person name="Spatafora J."/>
            <person name="Crous P."/>
            <person name="Grigoriev I."/>
        </authorList>
    </citation>
    <scope>NUCLEOTIDE SEQUENCE</scope>
    <source>
        <strain evidence="2">SCOH1-5</strain>
    </source>
</reference>